<reference evidence="1 2" key="1">
    <citation type="submission" date="2021-06" db="EMBL/GenBank/DDBJ databases">
        <title>Caerostris extrusa draft genome.</title>
        <authorList>
            <person name="Kono N."/>
            <person name="Arakawa K."/>
        </authorList>
    </citation>
    <scope>NUCLEOTIDE SEQUENCE [LARGE SCALE GENOMIC DNA]</scope>
</reference>
<organism evidence="1 2">
    <name type="scientific">Caerostris extrusa</name>
    <name type="common">Bark spider</name>
    <name type="synonym">Caerostris bankana</name>
    <dbReference type="NCBI Taxonomy" id="172846"/>
    <lineage>
        <taxon>Eukaryota</taxon>
        <taxon>Metazoa</taxon>
        <taxon>Ecdysozoa</taxon>
        <taxon>Arthropoda</taxon>
        <taxon>Chelicerata</taxon>
        <taxon>Arachnida</taxon>
        <taxon>Araneae</taxon>
        <taxon>Araneomorphae</taxon>
        <taxon>Entelegynae</taxon>
        <taxon>Araneoidea</taxon>
        <taxon>Araneidae</taxon>
        <taxon>Caerostris</taxon>
    </lineage>
</organism>
<dbReference type="Proteomes" id="UP001054945">
    <property type="component" value="Unassembled WGS sequence"/>
</dbReference>
<dbReference type="EMBL" id="BPLR01016533">
    <property type="protein sequence ID" value="GIY84630.1"/>
    <property type="molecule type" value="Genomic_DNA"/>
</dbReference>
<evidence type="ECO:0000313" key="2">
    <source>
        <dbReference type="Proteomes" id="UP001054945"/>
    </source>
</evidence>
<dbReference type="AlphaFoldDB" id="A0AAV4WSN1"/>
<keyword evidence="2" id="KW-1185">Reference proteome</keyword>
<evidence type="ECO:0000313" key="1">
    <source>
        <dbReference type="EMBL" id="GIY84630.1"/>
    </source>
</evidence>
<protein>
    <submittedName>
        <fullName evidence="1">Uncharacterized protein</fullName>
    </submittedName>
</protein>
<accession>A0AAV4WSN1</accession>
<sequence length="168" mass="18784">MQMQFFLRDSVAFIEDVHLLQGGIHPMNLRLNKESNEVVAQHPIVKPDAPFPVLWGFPVHGDRGGISFLLQGRINSVNLSWIKNRTCCRTASSRKSEDPLLPFHMGFPVPSLKLESPSFSGTYKLCEALLDKESNAVVASHPIVNREIPFPVLWGFPVHGDRKGVVKC</sequence>
<comment type="caution">
    <text evidence="1">The sequence shown here is derived from an EMBL/GenBank/DDBJ whole genome shotgun (WGS) entry which is preliminary data.</text>
</comment>
<gene>
    <name evidence="1" type="ORF">CEXT_559101</name>
</gene>
<name>A0AAV4WSN1_CAEEX</name>
<proteinExistence type="predicted"/>